<dbReference type="InterPro" id="IPR035965">
    <property type="entry name" value="PAS-like_dom_sf"/>
</dbReference>
<dbReference type="SMART" id="SM00086">
    <property type="entry name" value="PAC"/>
    <property type="match status" value="1"/>
</dbReference>
<dbReference type="RefSeq" id="WP_052455473.1">
    <property type="nucleotide sequence ID" value="NZ_CAVLIX010000007.1"/>
</dbReference>
<dbReference type="NCBIfam" id="TIGR00229">
    <property type="entry name" value="sensory_box"/>
    <property type="match status" value="1"/>
</dbReference>
<evidence type="ECO:0000256" key="1">
    <source>
        <dbReference type="ARBA" id="ARBA00000085"/>
    </source>
</evidence>
<dbReference type="PANTHER" id="PTHR43065:SF42">
    <property type="entry name" value="TWO-COMPONENT SENSOR PPRA"/>
    <property type="match status" value="1"/>
</dbReference>
<organism evidence="3 4">
    <name type="scientific">Xanthomonas citri pv. citri</name>
    <dbReference type="NCBI Taxonomy" id="611301"/>
    <lineage>
        <taxon>Bacteria</taxon>
        <taxon>Pseudomonadati</taxon>
        <taxon>Pseudomonadota</taxon>
        <taxon>Gammaproteobacteria</taxon>
        <taxon>Lysobacterales</taxon>
        <taxon>Lysobacteraceae</taxon>
        <taxon>Xanthomonas</taxon>
    </lineage>
</organism>
<dbReference type="Pfam" id="PF08448">
    <property type="entry name" value="PAS_4"/>
    <property type="match status" value="1"/>
</dbReference>
<dbReference type="InterPro" id="IPR013656">
    <property type="entry name" value="PAS_4"/>
</dbReference>
<dbReference type="Gene3D" id="1.10.287.130">
    <property type="match status" value="1"/>
</dbReference>
<dbReference type="SUPFAM" id="SSF47384">
    <property type="entry name" value="Homodimeric domain of signal transducing histidine kinase"/>
    <property type="match status" value="1"/>
</dbReference>
<reference evidence="3 4" key="1">
    <citation type="submission" date="2014-09" db="EMBL/GenBank/DDBJ databases">
        <authorList>
            <person name="Regsiter A."/>
        </authorList>
    </citation>
    <scope>NUCLEOTIDE SEQUENCE [LARGE SCALE GENOMIC DNA]</scope>
</reference>
<dbReference type="SUPFAM" id="SSF55874">
    <property type="entry name" value="ATPase domain of HSP90 chaperone/DNA topoisomerase II/histidine kinase"/>
    <property type="match status" value="1"/>
</dbReference>
<gene>
    <name evidence="3" type="primary">cvgSY</name>
    <name evidence="3" type="ORF">XAC3562_750056</name>
</gene>
<dbReference type="PROSITE" id="PS50109">
    <property type="entry name" value="HIS_KIN"/>
    <property type="match status" value="1"/>
</dbReference>
<dbReference type="Pfam" id="PF02518">
    <property type="entry name" value="HATPase_c"/>
    <property type="match status" value="1"/>
</dbReference>
<dbReference type="AlphaFoldDB" id="A0A0U5FHA3"/>
<dbReference type="SUPFAM" id="SSF55785">
    <property type="entry name" value="PYP-like sensor domain (PAS domain)"/>
    <property type="match status" value="1"/>
</dbReference>
<dbReference type="Proteomes" id="UP000052230">
    <property type="component" value="Unassembled WGS sequence"/>
</dbReference>
<dbReference type="Gene3D" id="3.30.565.10">
    <property type="entry name" value="Histidine kinase-like ATPase, C-terminal domain"/>
    <property type="match status" value="1"/>
</dbReference>
<comment type="catalytic activity">
    <reaction evidence="1">
        <text>ATP + protein L-histidine = ADP + protein N-phospho-L-histidine.</text>
        <dbReference type="EC" id="2.7.13.3"/>
    </reaction>
</comment>
<keyword evidence="3" id="KW-0808">Transferase</keyword>
<dbReference type="InterPro" id="IPR004358">
    <property type="entry name" value="Sig_transdc_His_kin-like_C"/>
</dbReference>
<accession>A0A0U5FHA3</accession>
<dbReference type="PRINTS" id="PR00344">
    <property type="entry name" value="BCTRLSENSOR"/>
</dbReference>
<keyword evidence="3" id="KW-0418">Kinase</keyword>
<dbReference type="InterPro" id="IPR000700">
    <property type="entry name" value="PAS-assoc_C"/>
</dbReference>
<dbReference type="GO" id="GO:0000155">
    <property type="term" value="F:phosphorelay sensor kinase activity"/>
    <property type="evidence" value="ECO:0007669"/>
    <property type="project" value="InterPro"/>
</dbReference>
<dbReference type="Gene3D" id="3.30.450.20">
    <property type="entry name" value="PAS domain"/>
    <property type="match status" value="1"/>
</dbReference>
<evidence type="ECO:0000256" key="2">
    <source>
        <dbReference type="ARBA" id="ARBA00012438"/>
    </source>
</evidence>
<dbReference type="InterPro" id="IPR000014">
    <property type="entry name" value="PAS"/>
</dbReference>
<keyword evidence="4" id="KW-1185">Reference proteome</keyword>
<evidence type="ECO:0000313" key="3">
    <source>
        <dbReference type="EMBL" id="CEG17992.1"/>
    </source>
</evidence>
<dbReference type="InterPro" id="IPR005467">
    <property type="entry name" value="His_kinase_dom"/>
</dbReference>
<dbReference type="PANTHER" id="PTHR43065">
    <property type="entry name" value="SENSOR HISTIDINE KINASE"/>
    <property type="match status" value="1"/>
</dbReference>
<dbReference type="InterPro" id="IPR001610">
    <property type="entry name" value="PAC"/>
</dbReference>
<name>A0A0U5FHA3_XANCI</name>
<protein>
    <recommendedName>
        <fullName evidence="2">histidine kinase</fullName>
        <ecNumber evidence="2">2.7.13.3</ecNumber>
    </recommendedName>
</protein>
<dbReference type="InterPro" id="IPR036097">
    <property type="entry name" value="HisK_dim/P_sf"/>
</dbReference>
<proteinExistence type="predicted"/>
<dbReference type="InterPro" id="IPR003594">
    <property type="entry name" value="HATPase_dom"/>
</dbReference>
<dbReference type="PROSITE" id="PS50113">
    <property type="entry name" value="PAC"/>
    <property type="match status" value="1"/>
</dbReference>
<dbReference type="EMBL" id="CCXZ01000172">
    <property type="protein sequence ID" value="CEG17992.1"/>
    <property type="molecule type" value="Genomic_DNA"/>
</dbReference>
<comment type="caution">
    <text evidence="3">The sequence shown here is derived from an EMBL/GenBank/DDBJ whole genome shotgun (WGS) entry which is preliminary data.</text>
</comment>
<evidence type="ECO:0000313" key="4">
    <source>
        <dbReference type="Proteomes" id="UP000052230"/>
    </source>
</evidence>
<dbReference type="EC" id="2.7.13.3" evidence="2"/>
<dbReference type="InterPro" id="IPR036890">
    <property type="entry name" value="HATPase_C_sf"/>
</dbReference>
<dbReference type="SMART" id="SM00387">
    <property type="entry name" value="HATPase_c"/>
    <property type="match status" value="1"/>
</dbReference>
<sequence>MIQMLPSQDRYRQIVELSPDSIKEIALDGKVRFVNSHGVARIAVENAERVLGQQWSSLWPEEVRDTVEEAISAASRGERRQFDAACITPSGERRFWLVSTSPLTNADGEIEAVLAVNRDVTERRQAEVALRTLNESLSSQPKLALAHAELADAIDEKLGHANQRAQQLEGELNIAKAAQRMAEAIAEQAQKGDAIGQLLAGMVHDFNNVLQAASGAVEMVLLSQGIDDKNRKLLGMAESALQQGATMSQRLLGFARQHPYLPENVDVGRVVQGMLPLLNQAVGLGITIDFRAESNLPLAMVDLHSLERAIMNLVVNARDACDDAGTITISTESCSIGRVPDGASHSPGRYVLVKVHDTGQGIAPEVLGRLFEAYFTTKPQGKGTGLGLSQVYGTIRRANGFVDVESKPGQGACFTLGVPCP</sequence>